<feature type="transmembrane region" description="Helical" evidence="1">
    <location>
        <begin position="103"/>
        <end position="120"/>
    </location>
</feature>
<keyword evidence="4" id="KW-1185">Reference proteome</keyword>
<feature type="transmembrane region" description="Helical" evidence="1">
    <location>
        <begin position="247"/>
        <end position="267"/>
    </location>
</feature>
<keyword evidence="1" id="KW-1133">Transmembrane helix</keyword>
<dbReference type="EMBL" id="CP033577">
    <property type="protein sequence ID" value="AYV22931.1"/>
    <property type="molecule type" value="Genomic_DNA"/>
</dbReference>
<feature type="transmembrane region" description="Helical" evidence="1">
    <location>
        <begin position="274"/>
        <end position="295"/>
    </location>
</feature>
<feature type="transmembrane region" description="Helical" evidence="1">
    <location>
        <begin position="12"/>
        <end position="32"/>
    </location>
</feature>
<dbReference type="Pfam" id="PF11168">
    <property type="entry name" value="DUF2955"/>
    <property type="match status" value="1"/>
</dbReference>
<protein>
    <submittedName>
        <fullName evidence="2">DUF2955 domain-containing protein</fullName>
    </submittedName>
</protein>
<dbReference type="Proteomes" id="UP000238163">
    <property type="component" value="Unassembled WGS sequence"/>
</dbReference>
<dbReference type="AlphaFoldDB" id="A0A2S9ZG52"/>
<dbReference type="EMBL" id="NWTN01000036">
    <property type="protein sequence ID" value="PRQ64754.1"/>
    <property type="molecule type" value="Genomic_DNA"/>
</dbReference>
<dbReference type="RefSeq" id="WP_096443619.1">
    <property type="nucleotide sequence ID" value="NZ_CP033577.1"/>
</dbReference>
<feature type="transmembrane region" description="Helical" evidence="1">
    <location>
        <begin position="219"/>
        <end position="241"/>
    </location>
</feature>
<sequence>MSDNTQNRVLRFTLGVGIATFLAAWIDWPLAFVTPIFTAKFLFEKKVLHKDIVYELLLAMIVTVVIGVSLSLGLAQYPVPLLIGVGMLMMLGYYLFLDPKWNLFATILLMSTLMLPFMAIDSPPIAIFLALGLSLSGAIAVAIFAIMHIYMPEREETHQGYQTVPFTSEFRWHSALKAMIVAFPVVCFFFIFQISEALLSMIFIALLSLMITGEKSIKLSLFLLISNGIGGVIAVLVFGVLALVPNIVFYTVFISLLAIVIGSKMYSEPTKAPVYATAFNTALVLIGTTLMSSGVIDEKMWIRLGLLGLVALYMMIAAFFIETRQWKVLQFNGQMMKSI</sequence>
<feature type="transmembrane region" description="Helical" evidence="1">
    <location>
        <begin position="127"/>
        <end position="151"/>
    </location>
</feature>
<reference evidence="3 4" key="1">
    <citation type="submission" date="2017-09" db="EMBL/GenBank/DDBJ databases">
        <authorList>
            <person name="Girard L."/>
            <person name="Lami R."/>
            <person name="Suzuki M."/>
            <person name="Baudart J."/>
        </authorList>
    </citation>
    <scope>NUCLEOTIDE SEQUENCE [LARGE SCALE GENOMIC DNA]</scope>
    <source>
        <strain evidence="3 4">17LN0615E</strain>
    </source>
</reference>
<dbReference type="InterPro" id="IPR022604">
    <property type="entry name" value="DUF2955"/>
</dbReference>
<evidence type="ECO:0000313" key="3">
    <source>
        <dbReference type="EMBL" id="PRQ64754.1"/>
    </source>
</evidence>
<organism evidence="2 5">
    <name type="scientific">Vibrio mediterranei</name>
    <dbReference type="NCBI Taxonomy" id="689"/>
    <lineage>
        <taxon>Bacteria</taxon>
        <taxon>Pseudomonadati</taxon>
        <taxon>Pseudomonadota</taxon>
        <taxon>Gammaproteobacteria</taxon>
        <taxon>Vibrionales</taxon>
        <taxon>Vibrionaceae</taxon>
        <taxon>Vibrio</taxon>
    </lineage>
</organism>
<evidence type="ECO:0000313" key="5">
    <source>
        <dbReference type="Proteomes" id="UP000279760"/>
    </source>
</evidence>
<gene>
    <name evidence="3" type="ORF">COR51_25890</name>
    <name evidence="2" type="ORF">ECB94_17445</name>
</gene>
<reference evidence="2 5" key="3">
    <citation type="submission" date="2018-11" db="EMBL/GenBank/DDBJ databases">
        <title>Complete Genome Sequence of Vbrio mediterranei 117-T6: a Potential Pathogen Bacteria Isolated from the Conchocelis of Pyropia.</title>
        <authorList>
            <person name="Liu Q."/>
        </authorList>
    </citation>
    <scope>NUCLEOTIDE SEQUENCE [LARGE SCALE GENOMIC DNA]</scope>
    <source>
        <strain evidence="2 5">117-T6</strain>
    </source>
</reference>
<feature type="transmembrane region" description="Helical" evidence="1">
    <location>
        <begin position="301"/>
        <end position="321"/>
    </location>
</feature>
<name>A0A2S9ZG52_9VIBR</name>
<proteinExistence type="predicted"/>
<evidence type="ECO:0000256" key="1">
    <source>
        <dbReference type="SAM" id="Phobius"/>
    </source>
</evidence>
<feature type="transmembrane region" description="Helical" evidence="1">
    <location>
        <begin position="52"/>
        <end position="72"/>
    </location>
</feature>
<feature type="transmembrane region" description="Helical" evidence="1">
    <location>
        <begin position="79"/>
        <end position="97"/>
    </location>
</feature>
<evidence type="ECO:0000313" key="2">
    <source>
        <dbReference type="EMBL" id="AYV22931.1"/>
    </source>
</evidence>
<dbReference type="Proteomes" id="UP000279760">
    <property type="component" value="Chromosome 1"/>
</dbReference>
<feature type="transmembrane region" description="Helical" evidence="1">
    <location>
        <begin position="178"/>
        <end position="207"/>
    </location>
</feature>
<keyword evidence="1" id="KW-0812">Transmembrane</keyword>
<evidence type="ECO:0000313" key="4">
    <source>
        <dbReference type="Proteomes" id="UP000238163"/>
    </source>
</evidence>
<keyword evidence="1" id="KW-0472">Membrane</keyword>
<reference evidence="3 4" key="2">
    <citation type="submission" date="2018-03" db="EMBL/GenBank/DDBJ databases">
        <title>Genetic Diversity and Phenotypic Plasticity of AHL Mediated Quorum Sensing in Environmental Strains of Vibrio mediterranei.</title>
        <authorList>
            <person name="Lantoine F."/>
            <person name="Vouve F."/>
        </authorList>
    </citation>
    <scope>NUCLEOTIDE SEQUENCE [LARGE SCALE GENOMIC DNA]</scope>
    <source>
        <strain evidence="3 4">17LN0615E</strain>
    </source>
</reference>
<accession>A0A2S9ZG52</accession>